<evidence type="ECO:0000256" key="1">
    <source>
        <dbReference type="SAM" id="MobiDB-lite"/>
    </source>
</evidence>
<proteinExistence type="predicted"/>
<dbReference type="PANTHER" id="PTHR42957:SF1">
    <property type="entry name" value="HELICASE MJ1565-RELATED"/>
    <property type="match status" value="1"/>
</dbReference>
<name>A0A9W9CRE7_9PLEO</name>
<dbReference type="SUPFAM" id="SSF52540">
    <property type="entry name" value="P-loop containing nucleoside triphosphate hydrolases"/>
    <property type="match status" value="1"/>
</dbReference>
<organism evidence="2 3">
    <name type="scientific">Neocucurbitaria cava</name>
    <dbReference type="NCBI Taxonomy" id="798079"/>
    <lineage>
        <taxon>Eukaryota</taxon>
        <taxon>Fungi</taxon>
        <taxon>Dikarya</taxon>
        <taxon>Ascomycota</taxon>
        <taxon>Pezizomycotina</taxon>
        <taxon>Dothideomycetes</taxon>
        <taxon>Pleosporomycetidae</taxon>
        <taxon>Pleosporales</taxon>
        <taxon>Pleosporineae</taxon>
        <taxon>Cucurbitariaceae</taxon>
        <taxon>Neocucurbitaria</taxon>
    </lineage>
</organism>
<dbReference type="AlphaFoldDB" id="A0A9W9CRE7"/>
<dbReference type="PANTHER" id="PTHR42957">
    <property type="entry name" value="HELICASE MJ1565-RELATED"/>
    <property type="match status" value="1"/>
</dbReference>
<dbReference type="InterPro" id="IPR008571">
    <property type="entry name" value="HerA-like"/>
</dbReference>
<dbReference type="Gene3D" id="3.40.50.300">
    <property type="entry name" value="P-loop containing nucleotide triphosphate hydrolases"/>
    <property type="match status" value="1"/>
</dbReference>
<gene>
    <name evidence="2" type="ORF">N0V83_000760</name>
</gene>
<evidence type="ECO:0000313" key="2">
    <source>
        <dbReference type="EMBL" id="KAJ4377930.1"/>
    </source>
</evidence>
<evidence type="ECO:0000313" key="3">
    <source>
        <dbReference type="Proteomes" id="UP001140560"/>
    </source>
</evidence>
<dbReference type="OrthoDB" id="2316594at2759"/>
<feature type="compositionally biased region" description="Low complexity" evidence="1">
    <location>
        <begin position="15"/>
        <end position="39"/>
    </location>
</feature>
<protein>
    <recommendedName>
        <fullName evidence="4">Zona occludens toxin N-terminal domain-containing protein</fullName>
    </recommendedName>
</protein>
<sequence>MRLRQHPTPRRETVESTMASESDTSSSPDSSDSTGSASSELDFSLIDQLIAVKDRTTGTDSALKRMDRDIGHAPLLSDDIVTSQSKDLVPQCAFLGTFKEDSDASVTRIFQNTNEPFSTFICGVQGSGKSHTTAVMLENALVASDHLGRLREPVSALVFSYGDFSIGGLGFNISEAAFLAAEKEGFKDHEVKKLTVLRSASNRAIETYYRRFPKVEIIPFKINAQALDVGTLLTLMAVDDKVEVPLYMAKIESILRDIATKSKTGIFDYKLFKKKLEAANFDQHQKRMLDQRLSLLESFLDVAGQAPEPQFRQGEITIVDLSDPMVTASTACILFKLCLGRFMQSSAPGKMVVLDEAHKYMLDNPGSLVLTEYLKTLIRLQRHKGARVIVSTQEPTVSTDLIALCSTTIIHRFTSPAWYAALKKHINAMDDDKAIMEQIEGLETGEALIYSPTAVLGKNDDGTLEKATGRLLKLNIRMRVTSDGGESVMAV</sequence>
<dbReference type="InterPro" id="IPR027417">
    <property type="entry name" value="P-loop_NTPase"/>
</dbReference>
<feature type="region of interest" description="Disordered" evidence="1">
    <location>
        <begin position="1"/>
        <end position="39"/>
    </location>
</feature>
<accession>A0A9W9CRE7</accession>
<evidence type="ECO:0008006" key="4">
    <source>
        <dbReference type="Google" id="ProtNLM"/>
    </source>
</evidence>
<reference evidence="2" key="1">
    <citation type="submission" date="2022-10" db="EMBL/GenBank/DDBJ databases">
        <title>Tapping the CABI collections for fungal endophytes: first genome assemblies for Collariella, Neodidymelliopsis, Ascochyta clinopodiicola, Didymella pomorum, Didymosphaeria variabile, Neocosmospora piperis and Neocucurbitaria cava.</title>
        <authorList>
            <person name="Hill R."/>
        </authorList>
    </citation>
    <scope>NUCLEOTIDE SEQUENCE</scope>
    <source>
        <strain evidence="2">IMI 356814</strain>
    </source>
</reference>
<comment type="caution">
    <text evidence="2">The sequence shown here is derived from an EMBL/GenBank/DDBJ whole genome shotgun (WGS) entry which is preliminary data.</text>
</comment>
<keyword evidence="3" id="KW-1185">Reference proteome</keyword>
<dbReference type="EMBL" id="JAPEUY010000001">
    <property type="protein sequence ID" value="KAJ4377930.1"/>
    <property type="molecule type" value="Genomic_DNA"/>
</dbReference>
<dbReference type="Proteomes" id="UP001140560">
    <property type="component" value="Unassembled WGS sequence"/>
</dbReference>